<evidence type="ECO:0000313" key="2">
    <source>
        <dbReference type="Proteomes" id="UP001165378"/>
    </source>
</evidence>
<name>A0AA41U2C4_9ACTN</name>
<proteinExistence type="predicted"/>
<keyword evidence="2" id="KW-1185">Reference proteome</keyword>
<organism evidence="1 2">
    <name type="scientific">Yinghuangia soli</name>
    <dbReference type="NCBI Taxonomy" id="2908204"/>
    <lineage>
        <taxon>Bacteria</taxon>
        <taxon>Bacillati</taxon>
        <taxon>Actinomycetota</taxon>
        <taxon>Actinomycetes</taxon>
        <taxon>Kitasatosporales</taxon>
        <taxon>Streptomycetaceae</taxon>
        <taxon>Yinghuangia</taxon>
    </lineage>
</organism>
<sequence length="228" mass="24084">METDSDMTSPPPRPAWTVEQLRALVLEGGDLPARLKGPTDAPPVALSQAYEQHCRPLGQLLSGGAGHPRCLGYVAAAWSGGGDIAYTTVVIGSFPDGEAQKVIDEGLRVLEHCRAYARVTMALSPFAAAGPLHMLAPAGSDDDDVVGVPSWYEPERVEVPSAGDFSAGIRLGIPGRPESRSALGHMLVRVGDFLLAFLHFDPLGQTRPMPADDLVNAQIARIRAVGST</sequence>
<reference evidence="1" key="1">
    <citation type="submission" date="2022-01" db="EMBL/GenBank/DDBJ databases">
        <title>Genome-Based Taxonomic Classification of the Phylum Actinobacteria.</title>
        <authorList>
            <person name="Gao Y."/>
        </authorList>
    </citation>
    <scope>NUCLEOTIDE SEQUENCE</scope>
    <source>
        <strain evidence="1">KLBMP 8922</strain>
    </source>
</reference>
<evidence type="ECO:0000313" key="1">
    <source>
        <dbReference type="EMBL" id="MCF2526964.1"/>
    </source>
</evidence>
<dbReference type="EMBL" id="JAKFHA010000003">
    <property type="protein sequence ID" value="MCF2526964.1"/>
    <property type="molecule type" value="Genomic_DNA"/>
</dbReference>
<comment type="caution">
    <text evidence="1">The sequence shown here is derived from an EMBL/GenBank/DDBJ whole genome shotgun (WGS) entry which is preliminary data.</text>
</comment>
<dbReference type="RefSeq" id="WP_235051118.1">
    <property type="nucleotide sequence ID" value="NZ_JAKFHA010000003.1"/>
</dbReference>
<gene>
    <name evidence="1" type="ORF">LZ495_07000</name>
</gene>
<dbReference type="Proteomes" id="UP001165378">
    <property type="component" value="Unassembled WGS sequence"/>
</dbReference>
<accession>A0AA41U2C4</accession>
<protein>
    <submittedName>
        <fullName evidence="1">Uncharacterized protein</fullName>
    </submittedName>
</protein>
<dbReference type="AlphaFoldDB" id="A0AA41U2C4"/>